<name>A0A4Y1MR97_9PROT</name>
<protein>
    <submittedName>
        <fullName evidence="1">Uncharacterized protein</fullName>
    </submittedName>
</protein>
<geneLocation type="plasmid" evidence="1">
    <name>p4-AD2</name>
</geneLocation>
<sequence length="70" mass="8581">MGRPRPTDPLWYRLHYTLHLTCRGCGHTHKEKVEEFAIRHRLNSRMQFFEVEGRLRCRRCKQRNVAMDVR</sequence>
<gene>
    <name evidence="1" type="ORF">RADP37_05448</name>
</gene>
<dbReference type="AlphaFoldDB" id="A0A4Y1MR97"/>
<dbReference type="EMBL" id="CP025185">
    <property type="protein sequence ID" value="AWV20139.1"/>
    <property type="molecule type" value="Genomic_DNA"/>
</dbReference>
<reference evidence="1" key="1">
    <citation type="submission" date="2017-12" db="EMBL/GenBank/DDBJ databases">
        <authorList>
            <person name="Martens C."/>
            <person name="Dahlstrom E."/>
            <person name="Barbian K."/>
            <person name="Sykora L."/>
            <person name="Ricklefs S."/>
            <person name="Bruno D."/>
            <person name="Anzick I."/>
            <person name="Myles I."/>
            <person name="Datta S.K."/>
        </authorList>
    </citation>
    <scope>NUCLEOTIDE SEQUENCE</scope>
    <source>
        <strain evidence="1">AD2</strain>
        <plasmid evidence="1">p4-AD2</plasmid>
    </source>
</reference>
<organism evidence="1">
    <name type="scientific">Roseomonas mucosa</name>
    <dbReference type="NCBI Taxonomy" id="207340"/>
    <lineage>
        <taxon>Bacteria</taxon>
        <taxon>Pseudomonadati</taxon>
        <taxon>Pseudomonadota</taxon>
        <taxon>Alphaproteobacteria</taxon>
        <taxon>Acetobacterales</taxon>
        <taxon>Roseomonadaceae</taxon>
        <taxon>Roseomonas</taxon>
    </lineage>
</organism>
<evidence type="ECO:0000313" key="1">
    <source>
        <dbReference type="EMBL" id="AWV20139.1"/>
    </source>
</evidence>
<accession>A0A4Y1MR97</accession>
<proteinExistence type="predicted"/>
<keyword evidence="1" id="KW-0614">Plasmid</keyword>